<name>A0A8S3E0I2_9BILA</name>
<accession>A0A8S3E0I2</accession>
<dbReference type="Gene3D" id="3.30.40.140">
    <property type="match status" value="1"/>
</dbReference>
<evidence type="ECO:0000313" key="2">
    <source>
        <dbReference type="EMBL" id="CAF5052141.1"/>
    </source>
</evidence>
<feature type="domain" description="E3 ubiquitin-protein ligase CHFR cysteine rich" evidence="1">
    <location>
        <begin position="3"/>
        <end position="31"/>
    </location>
</feature>
<protein>
    <recommendedName>
        <fullName evidence="1">E3 ubiquitin-protein ligase CHFR cysteine rich domain-containing protein</fullName>
    </recommendedName>
</protein>
<dbReference type="Pfam" id="PF17979">
    <property type="entry name" value="zf-CRD"/>
    <property type="match status" value="1"/>
</dbReference>
<sequence>MNTVLNGFQCRPNQRHILCQCCTKPMPDRQDEPNIHQS</sequence>
<dbReference type="AlphaFoldDB" id="A0A8S3E0I2"/>
<feature type="non-terminal residue" evidence="2">
    <location>
        <position position="38"/>
    </location>
</feature>
<evidence type="ECO:0000313" key="3">
    <source>
        <dbReference type="Proteomes" id="UP000676336"/>
    </source>
</evidence>
<reference evidence="2" key="1">
    <citation type="submission" date="2021-02" db="EMBL/GenBank/DDBJ databases">
        <authorList>
            <person name="Nowell W R."/>
        </authorList>
    </citation>
    <scope>NUCLEOTIDE SEQUENCE</scope>
</reference>
<proteinExistence type="predicted"/>
<dbReference type="Proteomes" id="UP000676336">
    <property type="component" value="Unassembled WGS sequence"/>
</dbReference>
<gene>
    <name evidence="2" type="ORF">SMN809_LOCUS59259</name>
</gene>
<dbReference type="EMBL" id="CAJOBI010225563">
    <property type="protein sequence ID" value="CAF5052141.1"/>
    <property type="molecule type" value="Genomic_DNA"/>
</dbReference>
<comment type="caution">
    <text evidence="2">The sequence shown here is derived from an EMBL/GenBank/DDBJ whole genome shotgun (WGS) entry which is preliminary data.</text>
</comment>
<dbReference type="InterPro" id="IPR040909">
    <property type="entry name" value="CHFR_Znf-CRD"/>
</dbReference>
<evidence type="ECO:0000259" key="1">
    <source>
        <dbReference type="Pfam" id="PF17979"/>
    </source>
</evidence>
<organism evidence="2 3">
    <name type="scientific">Rotaria magnacalcarata</name>
    <dbReference type="NCBI Taxonomy" id="392030"/>
    <lineage>
        <taxon>Eukaryota</taxon>
        <taxon>Metazoa</taxon>
        <taxon>Spiralia</taxon>
        <taxon>Gnathifera</taxon>
        <taxon>Rotifera</taxon>
        <taxon>Eurotatoria</taxon>
        <taxon>Bdelloidea</taxon>
        <taxon>Philodinida</taxon>
        <taxon>Philodinidae</taxon>
        <taxon>Rotaria</taxon>
    </lineage>
</organism>